<keyword evidence="3" id="KW-1185">Reference proteome</keyword>
<protein>
    <recommendedName>
        <fullName evidence="1">Condensation domain-containing protein</fullName>
    </recommendedName>
</protein>
<accession>A0ABS3VQF0</accession>
<name>A0ABS3VQF0_MICEH</name>
<dbReference type="InterPro" id="IPR023213">
    <property type="entry name" value="CAT-like_dom_sf"/>
</dbReference>
<dbReference type="Proteomes" id="UP000823521">
    <property type="component" value="Unassembled WGS sequence"/>
</dbReference>
<dbReference type="Gene3D" id="3.30.559.30">
    <property type="entry name" value="Nonribosomal peptide synthetase, condensation domain"/>
    <property type="match status" value="1"/>
</dbReference>
<comment type="caution">
    <text evidence="2">The sequence shown here is derived from an EMBL/GenBank/DDBJ whole genome shotgun (WGS) entry which is preliminary data.</text>
</comment>
<evidence type="ECO:0000313" key="3">
    <source>
        <dbReference type="Proteomes" id="UP000823521"/>
    </source>
</evidence>
<proteinExistence type="predicted"/>
<dbReference type="Gene3D" id="3.30.559.10">
    <property type="entry name" value="Chloramphenicol acetyltransferase-like domain"/>
    <property type="match status" value="1"/>
</dbReference>
<evidence type="ECO:0000259" key="1">
    <source>
        <dbReference type="Pfam" id="PF00668"/>
    </source>
</evidence>
<gene>
    <name evidence="2" type="ORF">GSF22_12220</name>
</gene>
<dbReference type="Pfam" id="PF00668">
    <property type="entry name" value="Condensation"/>
    <property type="match status" value="1"/>
</dbReference>
<reference evidence="2 3" key="1">
    <citation type="submission" date="2019-12" db="EMBL/GenBank/DDBJ databases">
        <title>Whole genome sequencing of endophytic Actinobacterium Micromonospora sp. MPMI6T.</title>
        <authorList>
            <person name="Evv R."/>
            <person name="Podile A.R."/>
        </authorList>
    </citation>
    <scope>NUCLEOTIDE SEQUENCE [LARGE SCALE GENOMIC DNA]</scope>
    <source>
        <strain evidence="2 3">MPMI6</strain>
    </source>
</reference>
<dbReference type="RefSeq" id="WP_208813663.1">
    <property type="nucleotide sequence ID" value="NZ_WVUH01000083.1"/>
</dbReference>
<organism evidence="2 3">
    <name type="scientific">Micromonospora echinofusca</name>
    <dbReference type="NCBI Taxonomy" id="47858"/>
    <lineage>
        <taxon>Bacteria</taxon>
        <taxon>Bacillati</taxon>
        <taxon>Actinomycetota</taxon>
        <taxon>Actinomycetes</taxon>
        <taxon>Micromonosporales</taxon>
        <taxon>Micromonosporaceae</taxon>
        <taxon>Micromonospora</taxon>
    </lineage>
</organism>
<sequence length="455" mass="49674">MSVPFDAGGAGADRSAPLTWGQHAIWTALRRHGPGQTMISIRRVVPVPRRAAADPARVLRAVADLVVRHDSLRTRLRTVDGQHRQAVSGAGELPVHLVRTTDGDDVAAATEVAERLAATPFDHAEEWPQRFALVLAGDQVRQVVVVFSHTTVDFRAAEIVLRDLRMLLLRGTVGTPAGLQSVDVALREGDEYHRRRAERAVTHWVDGYARLPVDTVAEAGPPREPRFQRAVLTSAAADTATRLIAARHQVTSSTVLLAATAAVVARWTERSTGGNGTVGVYTMSNNRSPDGYADAIAKLNQLGLVVVDVADRPCFHDLLPRVWQAAFAAYRHAYYDPDRIAEAYARAGFPYATGISPHCYLNDIRLATDVDLFRHATDEGAVRRAMAATTLTRTGGFTRFTWRTRVEILDAPGGLGLALTADTAHLPPEAIGRFLRDLERLLVEAAFGEVPWPWL</sequence>
<dbReference type="SUPFAM" id="SSF52777">
    <property type="entry name" value="CoA-dependent acyltransferases"/>
    <property type="match status" value="2"/>
</dbReference>
<dbReference type="InterPro" id="IPR001242">
    <property type="entry name" value="Condensation_dom"/>
</dbReference>
<dbReference type="PANTHER" id="PTHR45527">
    <property type="entry name" value="NONRIBOSOMAL PEPTIDE SYNTHETASE"/>
    <property type="match status" value="1"/>
</dbReference>
<dbReference type="PANTHER" id="PTHR45527:SF1">
    <property type="entry name" value="FATTY ACID SYNTHASE"/>
    <property type="match status" value="1"/>
</dbReference>
<dbReference type="EMBL" id="WVUH01000083">
    <property type="protein sequence ID" value="MBO4206762.1"/>
    <property type="molecule type" value="Genomic_DNA"/>
</dbReference>
<feature type="domain" description="Condensation" evidence="1">
    <location>
        <begin position="52"/>
        <end position="336"/>
    </location>
</feature>
<evidence type="ECO:0000313" key="2">
    <source>
        <dbReference type="EMBL" id="MBO4206762.1"/>
    </source>
</evidence>